<protein>
    <submittedName>
        <fullName evidence="1">Uncharacterized protein</fullName>
    </submittedName>
</protein>
<comment type="caution">
    <text evidence="1">The sequence shown here is derived from an EMBL/GenBank/DDBJ whole genome shotgun (WGS) entry which is preliminary data.</text>
</comment>
<sequence>MHTYSATEQISKQRQNGVAVHSAWVYPFSDWLREGLEKDLVCHWLHIRRHIDVTFADDAIARCAGSIISCRSSWELFQADDTSRKLLKLEQILCQVECDTGESGNVAEQCDMSETDSHTRRAVNKGGVNVGYNPSCGLGARSDHQRLAGICIIERHCVLNPPYSCHRIDSCFTAFDVGPLVFVRGSMNTEAYCNILDNEMVPTSWRFYGMDPCYFQDDNARRETAAVIPRIPAPRPPAKWRSCRVTSRDAVCQSVTAHVCLPACSPSNSGPFAVRCRDACPGLRTFRTANQRTDCSPPPKANRVQSPAVSLPDFRKWESYCIMQLIGRFSRVSPIFPDLAFQHCSILTSFNSHRLSRPRFYEPPRYLYSFLTNSYLTAVQCLRLCSNSHSHGWKTVPEPAAASRKTIKKKLITTSVDEEAELSESRRRTELQRSAPPFTNANWVLFPRGGHFRTLALGDYNGRCSCSARFLAGLPSPPTHPPPLRQTTANAFLRCAPYSFRLTLISSQGLTSLHLRGRCGLVVRLLTSYRNELGSIPAGDRSEIFAWGNSIRRGRCPAGFLGGLSFLPSLHSGGASHIRMEMHTAIWASMYFRDVQCYAVEDRISVVATAALQIPRNPFVDEAATPIGAMVVLQATNLECVTKEFWGGF</sequence>
<evidence type="ECO:0000313" key="1">
    <source>
        <dbReference type="EMBL" id="KAJ8873676.1"/>
    </source>
</evidence>
<accession>A0ABQ9GNU0</accession>
<dbReference type="EMBL" id="JARBHB010000010">
    <property type="protein sequence ID" value="KAJ8873676.1"/>
    <property type="molecule type" value="Genomic_DNA"/>
</dbReference>
<keyword evidence="2" id="KW-1185">Reference proteome</keyword>
<proteinExistence type="predicted"/>
<reference evidence="1 2" key="1">
    <citation type="submission" date="2023-02" db="EMBL/GenBank/DDBJ databases">
        <title>LHISI_Scaffold_Assembly.</title>
        <authorList>
            <person name="Stuart O.P."/>
            <person name="Cleave R."/>
            <person name="Magrath M.J.L."/>
            <person name="Mikheyev A.S."/>
        </authorList>
    </citation>
    <scope>NUCLEOTIDE SEQUENCE [LARGE SCALE GENOMIC DNA]</scope>
    <source>
        <strain evidence="1">Daus_M_001</strain>
        <tissue evidence="1">Leg muscle</tissue>
    </source>
</reference>
<evidence type="ECO:0000313" key="2">
    <source>
        <dbReference type="Proteomes" id="UP001159363"/>
    </source>
</evidence>
<gene>
    <name evidence="1" type="ORF">PR048_024507</name>
</gene>
<dbReference type="InterPro" id="IPR036397">
    <property type="entry name" value="RNaseH_sf"/>
</dbReference>
<name>A0ABQ9GNU0_9NEOP</name>
<dbReference type="Gene3D" id="3.30.420.10">
    <property type="entry name" value="Ribonuclease H-like superfamily/Ribonuclease H"/>
    <property type="match status" value="1"/>
</dbReference>
<organism evidence="1 2">
    <name type="scientific">Dryococelus australis</name>
    <dbReference type="NCBI Taxonomy" id="614101"/>
    <lineage>
        <taxon>Eukaryota</taxon>
        <taxon>Metazoa</taxon>
        <taxon>Ecdysozoa</taxon>
        <taxon>Arthropoda</taxon>
        <taxon>Hexapoda</taxon>
        <taxon>Insecta</taxon>
        <taxon>Pterygota</taxon>
        <taxon>Neoptera</taxon>
        <taxon>Polyneoptera</taxon>
        <taxon>Phasmatodea</taxon>
        <taxon>Verophasmatodea</taxon>
        <taxon>Anareolatae</taxon>
        <taxon>Phasmatidae</taxon>
        <taxon>Eurycanthinae</taxon>
        <taxon>Dryococelus</taxon>
    </lineage>
</organism>
<dbReference type="Proteomes" id="UP001159363">
    <property type="component" value="Chromosome 9"/>
</dbReference>